<proteinExistence type="predicted"/>
<dbReference type="SUPFAM" id="SSF49899">
    <property type="entry name" value="Concanavalin A-like lectins/glucanases"/>
    <property type="match status" value="1"/>
</dbReference>
<feature type="non-terminal residue" evidence="1">
    <location>
        <position position="1"/>
    </location>
</feature>
<dbReference type="InterPro" id="IPR013320">
    <property type="entry name" value="ConA-like_dom_sf"/>
</dbReference>
<sequence>QSSMSTSLSGSETGLVGYWNFNEGSGTTLADQTSNGNNGTINGATWSTDVAVFGCTDPYAENYNSNANVDDGSCAGYPSDGEHSLSFDGVDDYVEFGNSGPVGTSARTFQFKIKLNDLNQIAPIITYGKNQVGNWGELFYVALKEVNNDLGWGLHVYNKSSWCAFTEIIFDDEFHDYALVMPENGTLLDLTLYQDGQIYFPNQSDHGIPYTWDINTADEGFMWIGTNYFPYFASANFSQFAIWDIALSQEQVDLYIGNHPSIQTEGLVGYWKFNAGEGDILYDHSGNANHGTI</sequence>
<feature type="non-terminal residue" evidence="1">
    <location>
        <position position="293"/>
    </location>
</feature>
<name>A0A382UGC0_9ZZZZ</name>
<dbReference type="Gene3D" id="2.60.120.200">
    <property type="match status" value="2"/>
</dbReference>
<reference evidence="1" key="1">
    <citation type="submission" date="2018-05" db="EMBL/GenBank/DDBJ databases">
        <authorList>
            <person name="Lanie J.A."/>
            <person name="Ng W.-L."/>
            <person name="Kazmierczak K.M."/>
            <person name="Andrzejewski T.M."/>
            <person name="Davidsen T.M."/>
            <person name="Wayne K.J."/>
            <person name="Tettelin H."/>
            <person name="Glass J.I."/>
            <person name="Rusch D."/>
            <person name="Podicherti R."/>
            <person name="Tsui H.-C.T."/>
            <person name="Winkler M.E."/>
        </authorList>
    </citation>
    <scope>NUCLEOTIDE SEQUENCE</scope>
</reference>
<dbReference type="EMBL" id="UINC01143774">
    <property type="protein sequence ID" value="SVD32895.1"/>
    <property type="molecule type" value="Genomic_DNA"/>
</dbReference>
<dbReference type="Pfam" id="PF13385">
    <property type="entry name" value="Laminin_G_3"/>
    <property type="match status" value="1"/>
</dbReference>
<dbReference type="AlphaFoldDB" id="A0A382UGC0"/>
<accession>A0A382UGC0</accession>
<organism evidence="1">
    <name type="scientific">marine metagenome</name>
    <dbReference type="NCBI Taxonomy" id="408172"/>
    <lineage>
        <taxon>unclassified sequences</taxon>
        <taxon>metagenomes</taxon>
        <taxon>ecological metagenomes</taxon>
    </lineage>
</organism>
<protein>
    <recommendedName>
        <fullName evidence="2">LamG-like jellyroll fold domain-containing protein</fullName>
    </recommendedName>
</protein>
<evidence type="ECO:0000313" key="1">
    <source>
        <dbReference type="EMBL" id="SVD32895.1"/>
    </source>
</evidence>
<evidence type="ECO:0008006" key="2">
    <source>
        <dbReference type="Google" id="ProtNLM"/>
    </source>
</evidence>
<gene>
    <name evidence="1" type="ORF">METZ01_LOCUS385749</name>
</gene>